<dbReference type="RefSeq" id="WP_143116102.1">
    <property type="nucleotide sequence ID" value="NZ_FOFR01000006.1"/>
</dbReference>
<protein>
    <recommendedName>
        <fullName evidence="4">Secreted protein</fullName>
    </recommendedName>
</protein>
<dbReference type="Proteomes" id="UP000199352">
    <property type="component" value="Unassembled WGS sequence"/>
</dbReference>
<keyword evidence="3" id="KW-1185">Reference proteome</keyword>
<accession>A0A1H9K256</accession>
<proteinExistence type="predicted"/>
<evidence type="ECO:0000256" key="1">
    <source>
        <dbReference type="SAM" id="SignalP"/>
    </source>
</evidence>
<evidence type="ECO:0008006" key="4">
    <source>
        <dbReference type="Google" id="ProtNLM"/>
    </source>
</evidence>
<dbReference type="OrthoDB" id="3699848at2"/>
<evidence type="ECO:0000313" key="2">
    <source>
        <dbReference type="EMBL" id="SEQ93331.1"/>
    </source>
</evidence>
<reference evidence="3" key="1">
    <citation type="submission" date="2016-10" db="EMBL/GenBank/DDBJ databases">
        <authorList>
            <person name="Varghese N."/>
            <person name="Submissions S."/>
        </authorList>
    </citation>
    <scope>NUCLEOTIDE SEQUENCE [LARGE SCALE GENOMIC DNA]</scope>
    <source>
        <strain evidence="3">CGMCC 4.3525</strain>
    </source>
</reference>
<dbReference type="EMBL" id="FOFR01000006">
    <property type="protein sequence ID" value="SEQ93331.1"/>
    <property type="molecule type" value="Genomic_DNA"/>
</dbReference>
<organism evidence="2 3">
    <name type="scientific">Lentzea xinjiangensis</name>
    <dbReference type="NCBI Taxonomy" id="402600"/>
    <lineage>
        <taxon>Bacteria</taxon>
        <taxon>Bacillati</taxon>
        <taxon>Actinomycetota</taxon>
        <taxon>Actinomycetes</taxon>
        <taxon>Pseudonocardiales</taxon>
        <taxon>Pseudonocardiaceae</taxon>
        <taxon>Lentzea</taxon>
    </lineage>
</organism>
<dbReference type="STRING" id="402600.SAMN05216188_106266"/>
<feature type="signal peptide" evidence="1">
    <location>
        <begin position="1"/>
        <end position="26"/>
    </location>
</feature>
<feature type="chain" id="PRO_5011537284" description="Secreted protein" evidence="1">
    <location>
        <begin position="27"/>
        <end position="176"/>
    </location>
</feature>
<keyword evidence="1" id="KW-0732">Signal</keyword>
<sequence>MNTRTTALAALFAAIPLVLVPTAANAVACLGNLSDTVGTLTKITREEFVSRVCGAQLQPGTDRGDVQELKNVVLPKSLAGLGGMELIYKDSKPVLDSAVEKCYSPDDYCNPDAVGRATRCMKDELPDMAMSTLGPDVLASSCEGLKAAAATDPQALRERARAAADAYVAFLRSERG</sequence>
<name>A0A1H9K256_9PSEU</name>
<dbReference type="AlphaFoldDB" id="A0A1H9K256"/>
<evidence type="ECO:0000313" key="3">
    <source>
        <dbReference type="Proteomes" id="UP000199352"/>
    </source>
</evidence>
<gene>
    <name evidence="2" type="ORF">SAMN05216188_106266</name>
</gene>